<dbReference type="PANTHER" id="PTHR39569:SF1">
    <property type="entry name" value="INORGANIC TRIPHOSPHATASE"/>
    <property type="match status" value="1"/>
</dbReference>
<dbReference type="CDD" id="cd07756">
    <property type="entry name" value="CYTH-like_Pase_CHAD"/>
    <property type="match status" value="1"/>
</dbReference>
<evidence type="ECO:0000313" key="3">
    <source>
        <dbReference type="EMBL" id="MFC5069284.1"/>
    </source>
</evidence>
<dbReference type="InterPro" id="IPR033469">
    <property type="entry name" value="CYTH-like_dom_sf"/>
</dbReference>
<dbReference type="InterPro" id="IPR007899">
    <property type="entry name" value="CHAD_dom"/>
</dbReference>
<evidence type="ECO:0000259" key="2">
    <source>
        <dbReference type="PROSITE" id="PS51708"/>
    </source>
</evidence>
<name>A0ABV9Z6T9_9HYPH</name>
<accession>A0ABV9Z6T9</accession>
<comment type="caution">
    <text evidence="3">The sequence shown here is derived from an EMBL/GenBank/DDBJ whole genome shotgun (WGS) entry which is preliminary data.</text>
</comment>
<dbReference type="InterPro" id="IPR039013">
    <property type="entry name" value="YgiF"/>
</dbReference>
<dbReference type="PROSITE" id="PS51708">
    <property type="entry name" value="CHAD"/>
    <property type="match status" value="1"/>
</dbReference>
<dbReference type="InterPro" id="IPR038186">
    <property type="entry name" value="CHAD_dom_sf"/>
</dbReference>
<sequence>METAFKSGARHRGADTIEIELRLLASPDVLSQICNAPAVLERARNKGVVRRLVAIYYDTPDRLLMQGGLTLRVRRSGKRYVQTIKCASGSDPMVRAEWETHVATMAPDLSGLPREIAAPFDQFGDDNLVPIFATRVRRHSQALELPDAKIEIAFDEGVIEAGERREPVSEIELELKEGGAGALYELGLSLLEVAPLRLSVHSKAERGYALAFDMPPATLKAGPAGISTEDTVDEAAAKLFANCQHHLMANLAAARSGQSPNGVHQARVALRRLRTAIAILRRELPATSLRALAADARSLARTLGSARNWDVFVTETIAEIDEADLPDVDSGRLRSVAEPFRGRSHAGLQEELEKPQTNRFLLSLGRLIERRNWRDDVASETPAILAEQASVFASRCLARLQRKAIKQGRHFRHLQPEHRHALRLTLKKLRYAVEFFLPLYAEQALARKYLKRLSRLQDALGTDNDVTTTRTLLRDIEGSTAHPDVHRAIGVVIGWQGRCQIDATKRLRRRWRAFKKATPFWAS</sequence>
<dbReference type="Proteomes" id="UP001595796">
    <property type="component" value="Unassembled WGS sequence"/>
</dbReference>
<dbReference type="Pfam" id="PF05235">
    <property type="entry name" value="CHAD"/>
    <property type="match status" value="1"/>
</dbReference>
<dbReference type="PANTHER" id="PTHR39569">
    <property type="entry name" value="INORGANIC TRIPHOSPHATASE"/>
    <property type="match status" value="1"/>
</dbReference>
<evidence type="ECO:0000313" key="4">
    <source>
        <dbReference type="Proteomes" id="UP001595796"/>
    </source>
</evidence>
<dbReference type="SMART" id="SM00880">
    <property type="entry name" value="CHAD"/>
    <property type="match status" value="1"/>
</dbReference>
<evidence type="ECO:0000259" key="1">
    <source>
        <dbReference type="PROSITE" id="PS51707"/>
    </source>
</evidence>
<dbReference type="Pfam" id="PF01928">
    <property type="entry name" value="CYTH"/>
    <property type="match status" value="1"/>
</dbReference>
<gene>
    <name evidence="3" type="ORF">ACFPFW_14805</name>
</gene>
<dbReference type="SUPFAM" id="SSF55154">
    <property type="entry name" value="CYTH-like phosphatases"/>
    <property type="match status" value="1"/>
</dbReference>
<keyword evidence="4" id="KW-1185">Reference proteome</keyword>
<feature type="domain" description="CHAD" evidence="2">
    <location>
        <begin position="229"/>
        <end position="523"/>
    </location>
</feature>
<dbReference type="Gene3D" id="2.40.320.10">
    <property type="entry name" value="Hypothetical Protein Pfu-838710-001"/>
    <property type="match status" value="1"/>
</dbReference>
<dbReference type="InterPro" id="IPR023577">
    <property type="entry name" value="CYTH_domain"/>
</dbReference>
<organism evidence="3 4">
    <name type="scientific">Flaviflagellibacter deserti</name>
    <dbReference type="NCBI Taxonomy" id="2267266"/>
    <lineage>
        <taxon>Bacteria</taxon>
        <taxon>Pseudomonadati</taxon>
        <taxon>Pseudomonadota</taxon>
        <taxon>Alphaproteobacteria</taxon>
        <taxon>Hyphomicrobiales</taxon>
        <taxon>Flaviflagellibacter</taxon>
    </lineage>
</organism>
<dbReference type="RefSeq" id="WP_114958257.1">
    <property type="nucleotide sequence ID" value="NZ_JBHSJF010000006.1"/>
</dbReference>
<dbReference type="SMART" id="SM01118">
    <property type="entry name" value="CYTH"/>
    <property type="match status" value="1"/>
</dbReference>
<feature type="domain" description="CYTH" evidence="1">
    <location>
        <begin position="16"/>
        <end position="214"/>
    </location>
</feature>
<reference evidence="4" key="1">
    <citation type="journal article" date="2019" name="Int. J. Syst. Evol. Microbiol.">
        <title>The Global Catalogue of Microorganisms (GCM) 10K type strain sequencing project: providing services to taxonomists for standard genome sequencing and annotation.</title>
        <authorList>
            <consortium name="The Broad Institute Genomics Platform"/>
            <consortium name="The Broad Institute Genome Sequencing Center for Infectious Disease"/>
            <person name="Wu L."/>
            <person name="Ma J."/>
        </authorList>
    </citation>
    <scope>NUCLEOTIDE SEQUENCE [LARGE SCALE GENOMIC DNA]</scope>
    <source>
        <strain evidence="4">CGMCC 1.16444</strain>
    </source>
</reference>
<dbReference type="PROSITE" id="PS51707">
    <property type="entry name" value="CYTH"/>
    <property type="match status" value="1"/>
</dbReference>
<proteinExistence type="predicted"/>
<dbReference type="EMBL" id="JBHSJF010000006">
    <property type="protein sequence ID" value="MFC5069284.1"/>
    <property type="molecule type" value="Genomic_DNA"/>
</dbReference>
<dbReference type="Gene3D" id="1.40.20.10">
    <property type="entry name" value="CHAD domain"/>
    <property type="match status" value="1"/>
</dbReference>
<protein>
    <submittedName>
        <fullName evidence="3">CHAD domain-containing protein</fullName>
    </submittedName>
</protein>